<evidence type="ECO:0000259" key="7">
    <source>
        <dbReference type="Pfam" id="PF12698"/>
    </source>
</evidence>
<keyword evidence="2 6" id="KW-0812">Transmembrane</keyword>
<name>A0A223KW32_9BACI</name>
<dbReference type="Pfam" id="PF12698">
    <property type="entry name" value="ABC2_membrane_3"/>
    <property type="match status" value="1"/>
</dbReference>
<dbReference type="GO" id="GO:0016020">
    <property type="term" value="C:membrane"/>
    <property type="evidence" value="ECO:0007669"/>
    <property type="project" value="UniProtKB-SubCell"/>
</dbReference>
<dbReference type="Gene3D" id="1.10.287.950">
    <property type="entry name" value="Methyl-accepting chemotaxis protein"/>
    <property type="match status" value="1"/>
</dbReference>
<dbReference type="NCBIfam" id="TIGR03057">
    <property type="entry name" value="xxxLxxG_by_4"/>
    <property type="match status" value="3"/>
</dbReference>
<feature type="transmembrane region" description="Helical" evidence="6">
    <location>
        <begin position="552"/>
        <end position="574"/>
    </location>
</feature>
<feature type="transmembrane region" description="Helical" evidence="6">
    <location>
        <begin position="652"/>
        <end position="671"/>
    </location>
</feature>
<dbReference type="SUPFAM" id="SSF101967">
    <property type="entry name" value="Adhesin YadA, collagen-binding domain"/>
    <property type="match status" value="1"/>
</dbReference>
<dbReference type="InterPro" id="IPR017500">
    <property type="entry name" value="Phage_infect_YhgE_N"/>
</dbReference>
<keyword evidence="4 6" id="KW-0472">Membrane</keyword>
<dbReference type="InterPro" id="IPR023908">
    <property type="entry name" value="xxxLxxG_rpt"/>
</dbReference>
<feature type="transmembrane region" description="Helical" evidence="6">
    <location>
        <begin position="594"/>
        <end position="614"/>
    </location>
</feature>
<dbReference type="PANTHER" id="PTHR43077">
    <property type="entry name" value="TRANSPORT PERMEASE YVFS-RELATED"/>
    <property type="match status" value="1"/>
</dbReference>
<evidence type="ECO:0000256" key="4">
    <source>
        <dbReference type="ARBA" id="ARBA00023136"/>
    </source>
</evidence>
<evidence type="ECO:0000256" key="2">
    <source>
        <dbReference type="ARBA" id="ARBA00022692"/>
    </source>
</evidence>
<gene>
    <name evidence="8" type="ORF">BC6307_21570</name>
</gene>
<dbReference type="RefSeq" id="WP_066420280.1">
    <property type="nucleotide sequence ID" value="NZ_CP018866.1"/>
</dbReference>
<evidence type="ECO:0000256" key="1">
    <source>
        <dbReference type="ARBA" id="ARBA00004141"/>
    </source>
</evidence>
<organism evidence="8 9">
    <name type="scientific">Sutcliffiella cohnii</name>
    <dbReference type="NCBI Taxonomy" id="33932"/>
    <lineage>
        <taxon>Bacteria</taxon>
        <taxon>Bacillati</taxon>
        <taxon>Bacillota</taxon>
        <taxon>Bacilli</taxon>
        <taxon>Bacillales</taxon>
        <taxon>Bacillaceae</taxon>
        <taxon>Sutcliffiella</taxon>
    </lineage>
</organism>
<dbReference type="InterPro" id="IPR011049">
    <property type="entry name" value="Serralysin-like_metalloprot_C"/>
</dbReference>
<dbReference type="KEGG" id="bcoh:BC6307_21570"/>
<dbReference type="NCBIfam" id="TIGR03061">
    <property type="entry name" value="pip_yhgE_Nterm"/>
    <property type="match status" value="1"/>
</dbReference>
<feature type="compositionally biased region" description="Low complexity" evidence="5">
    <location>
        <begin position="465"/>
        <end position="480"/>
    </location>
</feature>
<dbReference type="PANTHER" id="PTHR43077:SF5">
    <property type="entry name" value="PHAGE INFECTION PROTEIN"/>
    <property type="match status" value="1"/>
</dbReference>
<accession>A0A223KW32</accession>
<dbReference type="InterPro" id="IPR051328">
    <property type="entry name" value="T7SS_ABC-Transporter"/>
</dbReference>
<dbReference type="GO" id="GO:0140359">
    <property type="term" value="F:ABC-type transporter activity"/>
    <property type="evidence" value="ECO:0007669"/>
    <property type="project" value="InterPro"/>
</dbReference>
<dbReference type="Gene3D" id="3.40.1710.10">
    <property type="entry name" value="abc type-2 transporter like domain"/>
    <property type="match status" value="1"/>
</dbReference>
<feature type="transmembrane region" description="Helical" evidence="6">
    <location>
        <begin position="620"/>
        <end position="643"/>
    </location>
</feature>
<sequence length="747" mass="80619">MKESLFLAELKQIFRNKKMLVSIIAVMIVPLMYAGMFLWAFWDPYEQMEQLPVAIVNLDEGAEFEGTELQIGNELVEKLRENKVFDFHFVDQKEGYAGLNNQQFYLLVEIPPNFSENATTLLEDEPEKLTLKYVPNESANFLAGQIGETAINEIKAEISKNVTATYAETFFDRITEMASGLEEASDGAFQINDGASKVTDGSKSIAENLQLLAEKSIEFNNGVNSASSGAQSLTKGTEQITTGLGTITEKMPQLINGMGELKNGVEQIQQQLPAQIAGQMTTQLEGSIDGLNQSIDEFNGALSTQLSAGLTEGIADSLSKALAEQTIASQAAQMEQLKQALIGNKILPEDQAVAFIGQMAAGSPTKDQLENQFQQQLQAQLSTPISSEVRSGMNEGFAQFKTELGSQLLGSTAGLEEKIQGNTDPVFGQLLAGVDALQTGQGELQKGVQQLYDGSTELNSGANELSNGMNQLSSGSSQLLDGTNQLAAGSKELQTGASDLTAGTEELADKLSEGAEKAGSVQGNEKTYDMMGQPVQVEKGEINKVPNYGTGFAPYFISLGLFVGALLLSIVYALKEPAIQPRGALQWLFSKFGVIAGVGIIQAFLVDAILLFVLKIEVTSVPLFVVTSLITSFTFIALVQMLVTTLGDPGRFIAIIVLILQLTTSAGTFPLELIPNALQPISALLPMTYSVQAFKAVISSGDYSFMWQQNAILLTYMAAFMTITFIYFKVKMKTTKMKEENVIAVGE</sequence>
<feature type="region of interest" description="Disordered" evidence="5">
    <location>
        <begin position="459"/>
        <end position="481"/>
    </location>
</feature>
<keyword evidence="9" id="KW-1185">Reference proteome</keyword>
<protein>
    <recommendedName>
        <fullName evidence="7">ABC-2 type transporter transmembrane domain-containing protein</fullName>
    </recommendedName>
</protein>
<dbReference type="EMBL" id="CP018866">
    <property type="protein sequence ID" value="AST93671.1"/>
    <property type="molecule type" value="Genomic_DNA"/>
</dbReference>
<proteinExistence type="predicted"/>
<feature type="transmembrane region" description="Helical" evidence="6">
    <location>
        <begin position="20"/>
        <end position="42"/>
    </location>
</feature>
<keyword evidence="3 6" id="KW-1133">Transmembrane helix</keyword>
<dbReference type="STRING" id="1314751.GCA_001591425_04164"/>
<feature type="domain" description="ABC-2 type transporter transmembrane" evidence="7">
    <location>
        <begin position="23"/>
        <end position="726"/>
    </location>
</feature>
<evidence type="ECO:0000313" key="9">
    <source>
        <dbReference type="Proteomes" id="UP000215224"/>
    </source>
</evidence>
<evidence type="ECO:0000256" key="6">
    <source>
        <dbReference type="SAM" id="Phobius"/>
    </source>
</evidence>
<dbReference type="Proteomes" id="UP000215224">
    <property type="component" value="Chromosome"/>
</dbReference>
<dbReference type="NCBIfam" id="TIGR03062">
    <property type="entry name" value="pip_yhgE_Cterm"/>
    <property type="match status" value="1"/>
</dbReference>
<comment type="subcellular location">
    <subcellularLocation>
        <location evidence="1">Membrane</location>
        <topology evidence="1">Multi-pass membrane protein</topology>
    </subcellularLocation>
</comment>
<reference evidence="8 9" key="1">
    <citation type="submission" date="2016-12" db="EMBL/GenBank/DDBJ databases">
        <title>The whole genome sequencing and assembly of Bacillus cohnii DSM 6307T strain.</title>
        <authorList>
            <person name="Lee Y.-J."/>
            <person name="Yi H."/>
            <person name="Bahn Y.-S."/>
            <person name="Kim J.F."/>
            <person name="Lee D.-W."/>
        </authorList>
    </citation>
    <scope>NUCLEOTIDE SEQUENCE [LARGE SCALE GENOMIC DNA]</scope>
    <source>
        <strain evidence="8 9">DSM 6307</strain>
    </source>
</reference>
<evidence type="ECO:0000313" key="8">
    <source>
        <dbReference type="EMBL" id="AST93671.1"/>
    </source>
</evidence>
<dbReference type="InterPro" id="IPR017501">
    <property type="entry name" value="Phage_infect_YhgE_C"/>
</dbReference>
<evidence type="ECO:0000256" key="5">
    <source>
        <dbReference type="SAM" id="MobiDB-lite"/>
    </source>
</evidence>
<dbReference type="AlphaFoldDB" id="A0A223KW32"/>
<feature type="transmembrane region" description="Helical" evidence="6">
    <location>
        <begin position="711"/>
        <end position="728"/>
    </location>
</feature>
<dbReference type="InterPro" id="IPR013525">
    <property type="entry name" value="ABC2_TM"/>
</dbReference>
<evidence type="ECO:0000256" key="3">
    <source>
        <dbReference type="ARBA" id="ARBA00022989"/>
    </source>
</evidence>